<dbReference type="Pfam" id="PF08534">
    <property type="entry name" value="Redoxin"/>
    <property type="match status" value="1"/>
</dbReference>
<evidence type="ECO:0000313" key="2">
    <source>
        <dbReference type="EMBL" id="GAA08010.1"/>
    </source>
</evidence>
<accession>F7VCB5</accession>
<protein>
    <recommendedName>
        <fullName evidence="1">Thioredoxin domain-containing protein</fullName>
    </recommendedName>
</protein>
<dbReference type="InterPro" id="IPR036249">
    <property type="entry name" value="Thioredoxin-like_sf"/>
</dbReference>
<dbReference type="GO" id="GO:0016491">
    <property type="term" value="F:oxidoreductase activity"/>
    <property type="evidence" value="ECO:0007669"/>
    <property type="project" value="InterPro"/>
</dbReference>
<dbReference type="SUPFAM" id="SSF52833">
    <property type="entry name" value="Thioredoxin-like"/>
    <property type="match status" value="1"/>
</dbReference>
<evidence type="ECO:0000313" key="3">
    <source>
        <dbReference type="Proteomes" id="UP000004319"/>
    </source>
</evidence>
<feature type="domain" description="Thioredoxin" evidence="1">
    <location>
        <begin position="52"/>
        <end position="189"/>
    </location>
</feature>
<dbReference type="AlphaFoldDB" id="F7VCB5"/>
<proteinExistence type="predicted"/>
<name>F7VCB5_9PROT</name>
<comment type="caution">
    <text evidence="2">The sequence shown here is derived from an EMBL/GenBank/DDBJ whole genome shotgun (WGS) entry which is preliminary data.</text>
</comment>
<dbReference type="EMBL" id="BABS01000020">
    <property type="protein sequence ID" value="GAA08010.1"/>
    <property type="molecule type" value="Genomic_DNA"/>
</dbReference>
<evidence type="ECO:0000259" key="1">
    <source>
        <dbReference type="PROSITE" id="PS51352"/>
    </source>
</evidence>
<dbReference type="Proteomes" id="UP000004319">
    <property type="component" value="Unassembled WGS sequence"/>
</dbReference>
<dbReference type="InterPro" id="IPR013766">
    <property type="entry name" value="Thioredoxin_domain"/>
</dbReference>
<reference evidence="2 3" key="1">
    <citation type="journal article" date="2011" name="Biochem. Biophys. Res. Commun.">
        <title>Increased number of Arginine-based salt bridges contributes to the thermotolerance of thermotolerant acetic acid bacteria, Acetobacter tropicalis SKU1100.</title>
        <authorList>
            <person name="Matsutani M."/>
            <person name="Hirakawa H."/>
            <person name="Nishikura M."/>
            <person name="Soemphol W."/>
            <person name="Ali I.A.I."/>
            <person name="Yakushi T."/>
            <person name="Matsushita K."/>
        </authorList>
    </citation>
    <scope>NUCLEOTIDE SEQUENCE [LARGE SCALE GENOMIC DNA]</scope>
    <source>
        <strain evidence="2 3">NBRC 101654</strain>
    </source>
</reference>
<dbReference type="PROSITE" id="PS51352">
    <property type="entry name" value="THIOREDOXIN_2"/>
    <property type="match status" value="1"/>
</dbReference>
<sequence length="200" mass="20953">MDLMMTALIVSTVLLTVCVLALSVGVFVLARQIGVLHERLAPIGVQPVLAGLQAGQALPQITARTLEGAAVSVGGLNPSGRAMVLMFVSADCPVCKRTLPTARSVAKEHDLDLVLIGEGDVAALSAMASRNSLDGVPLLLSTELLLLMQIERLPTLVALDARGVITAREIASSRREIEALVATLPPVRQALTEESLHVAV</sequence>
<organism evidence="2 3">
    <name type="scientific">Acetobacter tropicalis NBRC 101654</name>
    <dbReference type="NCBI Taxonomy" id="749388"/>
    <lineage>
        <taxon>Bacteria</taxon>
        <taxon>Pseudomonadati</taxon>
        <taxon>Pseudomonadota</taxon>
        <taxon>Alphaproteobacteria</taxon>
        <taxon>Acetobacterales</taxon>
        <taxon>Acetobacteraceae</taxon>
        <taxon>Acetobacter</taxon>
    </lineage>
</organism>
<dbReference type="Gene3D" id="3.40.30.10">
    <property type="entry name" value="Glutaredoxin"/>
    <property type="match status" value="1"/>
</dbReference>
<dbReference type="InterPro" id="IPR013740">
    <property type="entry name" value="Redoxin"/>
</dbReference>
<gene>
    <name evidence="2" type="ORF">ATPR_1014</name>
</gene>